<gene>
    <name evidence="3" type="ORF">A3B13_02505</name>
</gene>
<dbReference type="SUPFAM" id="SSF51735">
    <property type="entry name" value="NAD(P)-binding Rossmann-fold domains"/>
    <property type="match status" value="1"/>
</dbReference>
<dbReference type="Proteomes" id="UP000176287">
    <property type="component" value="Unassembled WGS sequence"/>
</dbReference>
<comment type="similarity">
    <text evidence="1">Belongs to the NAD(P)-dependent epimerase/dehydratase family.</text>
</comment>
<evidence type="ECO:0000313" key="4">
    <source>
        <dbReference type="Proteomes" id="UP000176287"/>
    </source>
</evidence>
<dbReference type="Pfam" id="PF01370">
    <property type="entry name" value="Epimerase"/>
    <property type="match status" value="1"/>
</dbReference>
<reference evidence="3 4" key="1">
    <citation type="journal article" date="2016" name="Nat. Commun.">
        <title>Thousands of microbial genomes shed light on interconnected biogeochemical processes in an aquifer system.</title>
        <authorList>
            <person name="Anantharaman K."/>
            <person name="Brown C.T."/>
            <person name="Hug L.A."/>
            <person name="Sharon I."/>
            <person name="Castelle C.J."/>
            <person name="Probst A.J."/>
            <person name="Thomas B.C."/>
            <person name="Singh A."/>
            <person name="Wilkins M.J."/>
            <person name="Karaoz U."/>
            <person name="Brodie E.L."/>
            <person name="Williams K.H."/>
            <person name="Hubbard S.S."/>
            <person name="Banfield J.F."/>
        </authorList>
    </citation>
    <scope>NUCLEOTIDE SEQUENCE [LARGE SCALE GENOMIC DNA]</scope>
</reference>
<feature type="domain" description="NAD-dependent epimerase/dehydratase" evidence="2">
    <location>
        <begin position="7"/>
        <end position="223"/>
    </location>
</feature>
<protein>
    <recommendedName>
        <fullName evidence="2">NAD-dependent epimerase/dehydratase domain-containing protein</fullName>
    </recommendedName>
</protein>
<dbReference type="InterPro" id="IPR036291">
    <property type="entry name" value="NAD(P)-bd_dom_sf"/>
</dbReference>
<dbReference type="Gene3D" id="3.40.50.720">
    <property type="entry name" value="NAD(P)-binding Rossmann-like Domain"/>
    <property type="match status" value="1"/>
</dbReference>
<sequence length="307" mass="34214">MKIGSIWLTGASGFIGRHLGPSLKEICSRVQYFTNNKDAKTALDDKAFFSHFMDFSREDDVRRNIDLFGLPDIFIHLGWGAMTEPSSQEHLATNVKAGETVIDTLFKAGLEKFVFLGSANEYGGRAGSLSEDMAPEGKLTAYAEGKTRVASFGFEQTAKYNKKFISIRLFNTFGPGQREGSLINKLYDCYRQNIKPELGPCENFRDYIHVSEVVEGIKLICGINESTVVNLGSGKAIRLKDFVILFWKSLGGIPDDLKFGVHPMREGEPEQPYAFANMDRLKKFTGWAPSLSIEEGIRLTIEGLKAK</sequence>
<evidence type="ECO:0000313" key="3">
    <source>
        <dbReference type="EMBL" id="OGZ01037.1"/>
    </source>
</evidence>
<dbReference type="AlphaFoldDB" id="A0A1G2CIJ2"/>
<evidence type="ECO:0000256" key="1">
    <source>
        <dbReference type="ARBA" id="ARBA00007637"/>
    </source>
</evidence>
<organism evidence="3 4">
    <name type="scientific">Candidatus Liptonbacteria bacterium RIFCSPLOWO2_01_FULL_45_15</name>
    <dbReference type="NCBI Taxonomy" id="1798649"/>
    <lineage>
        <taxon>Bacteria</taxon>
        <taxon>Candidatus Liptoniibacteriota</taxon>
    </lineage>
</organism>
<proteinExistence type="inferred from homology"/>
<dbReference type="InterPro" id="IPR001509">
    <property type="entry name" value="Epimerase_deHydtase"/>
</dbReference>
<dbReference type="PANTHER" id="PTHR43000">
    <property type="entry name" value="DTDP-D-GLUCOSE 4,6-DEHYDRATASE-RELATED"/>
    <property type="match status" value="1"/>
</dbReference>
<dbReference type="STRING" id="1798649.A3B13_02505"/>
<name>A0A1G2CIJ2_9BACT</name>
<comment type="caution">
    <text evidence="3">The sequence shown here is derived from an EMBL/GenBank/DDBJ whole genome shotgun (WGS) entry which is preliminary data.</text>
</comment>
<dbReference type="EMBL" id="MHKZ01000007">
    <property type="protein sequence ID" value="OGZ01037.1"/>
    <property type="molecule type" value="Genomic_DNA"/>
</dbReference>
<evidence type="ECO:0000259" key="2">
    <source>
        <dbReference type="Pfam" id="PF01370"/>
    </source>
</evidence>
<accession>A0A1G2CIJ2</accession>